<comment type="cofactor">
    <cofactor evidence="1">
        <name>FMN</name>
        <dbReference type="ChEBI" id="CHEBI:58210"/>
    </cofactor>
</comment>
<dbReference type="GO" id="GO:0009636">
    <property type="term" value="P:response to toxic substance"/>
    <property type="evidence" value="ECO:0007669"/>
    <property type="project" value="UniProtKB-KW"/>
</dbReference>
<evidence type="ECO:0000256" key="5">
    <source>
        <dbReference type="ARBA" id="ARBA00022643"/>
    </source>
</evidence>
<dbReference type="Gene3D" id="3.20.20.70">
    <property type="entry name" value="Aldolase class I"/>
    <property type="match status" value="1"/>
</dbReference>
<keyword evidence="7" id="KW-0503">Monooxygenase</keyword>
<evidence type="ECO:0000256" key="4">
    <source>
        <dbReference type="ARBA" id="ARBA00022630"/>
    </source>
</evidence>
<dbReference type="AlphaFoldDB" id="A0A2U1T4G0"/>
<dbReference type="RefSeq" id="WP_108432039.1">
    <property type="nucleotide sequence ID" value="NZ_CP026947.1"/>
</dbReference>
<dbReference type="SUPFAM" id="SSF51412">
    <property type="entry name" value="Inosine monophosphate dehydrogenase (IMPDH)"/>
    <property type="match status" value="1"/>
</dbReference>
<evidence type="ECO:0000256" key="9">
    <source>
        <dbReference type="ARBA" id="ARBA00049401"/>
    </source>
</evidence>
<evidence type="ECO:0000313" key="11">
    <source>
        <dbReference type="Proteomes" id="UP000244989"/>
    </source>
</evidence>
<keyword evidence="3" id="KW-0216">Detoxification</keyword>
<dbReference type="Proteomes" id="UP000244989">
    <property type="component" value="Unassembled WGS sequence"/>
</dbReference>
<evidence type="ECO:0000256" key="1">
    <source>
        <dbReference type="ARBA" id="ARBA00001917"/>
    </source>
</evidence>
<name>A0A2U1T4G0_9CORY</name>
<dbReference type="KEGG" id="cyz:C3B44_08770"/>
<keyword evidence="5" id="KW-0288">FMN</keyword>
<protein>
    <recommendedName>
        <fullName evidence="8">Propionate 3-nitronate monooxygenase</fullName>
    </recommendedName>
</protein>
<reference evidence="11" key="1">
    <citation type="submission" date="2018-04" db="EMBL/GenBank/DDBJ databases">
        <authorList>
            <person name="Liu S."/>
            <person name="Wang Z."/>
            <person name="Li J."/>
        </authorList>
    </citation>
    <scope>NUCLEOTIDE SEQUENCE [LARGE SCALE GENOMIC DNA]</scope>
    <source>
        <strain evidence="11">2189</strain>
    </source>
</reference>
<dbReference type="InterPro" id="IPR013785">
    <property type="entry name" value="Aldolase_TIM"/>
</dbReference>
<evidence type="ECO:0000256" key="3">
    <source>
        <dbReference type="ARBA" id="ARBA00022575"/>
    </source>
</evidence>
<keyword evidence="11" id="KW-1185">Reference proteome</keyword>
<evidence type="ECO:0000256" key="6">
    <source>
        <dbReference type="ARBA" id="ARBA00023002"/>
    </source>
</evidence>
<keyword evidence="6" id="KW-0560">Oxidoreductase</keyword>
<comment type="similarity">
    <text evidence="2">Belongs to the nitronate monooxygenase family. NMO class I subfamily.</text>
</comment>
<comment type="caution">
    <text evidence="10">The sequence shown here is derived from an EMBL/GenBank/DDBJ whole genome shotgun (WGS) entry which is preliminary data.</text>
</comment>
<comment type="catalytic activity">
    <reaction evidence="9">
        <text>3 propionate 3-nitronate + 3 O2 + H2O = 3 3-oxopropanoate + 2 nitrate + nitrite + H2O2 + 3 H(+)</text>
        <dbReference type="Rhea" id="RHEA:57332"/>
        <dbReference type="ChEBI" id="CHEBI:15377"/>
        <dbReference type="ChEBI" id="CHEBI:15378"/>
        <dbReference type="ChEBI" id="CHEBI:15379"/>
        <dbReference type="ChEBI" id="CHEBI:16240"/>
        <dbReference type="ChEBI" id="CHEBI:16301"/>
        <dbReference type="ChEBI" id="CHEBI:17632"/>
        <dbReference type="ChEBI" id="CHEBI:33190"/>
        <dbReference type="ChEBI" id="CHEBI:136067"/>
    </reaction>
</comment>
<organism evidence="10 11">
    <name type="scientific">Corynebacterium yudongzhengii</name>
    <dbReference type="NCBI Taxonomy" id="2080740"/>
    <lineage>
        <taxon>Bacteria</taxon>
        <taxon>Bacillati</taxon>
        <taxon>Actinomycetota</taxon>
        <taxon>Actinomycetes</taxon>
        <taxon>Mycobacteriales</taxon>
        <taxon>Corynebacteriaceae</taxon>
        <taxon>Corynebacterium</taxon>
    </lineage>
</organism>
<keyword evidence="4" id="KW-0285">Flavoprotein</keyword>
<evidence type="ECO:0000256" key="7">
    <source>
        <dbReference type="ARBA" id="ARBA00023033"/>
    </source>
</evidence>
<dbReference type="Pfam" id="PF03060">
    <property type="entry name" value="NMO"/>
    <property type="match status" value="1"/>
</dbReference>
<dbReference type="PANTHER" id="PTHR42747:SF3">
    <property type="entry name" value="NITRONATE MONOOXYGENASE-RELATED"/>
    <property type="match status" value="1"/>
</dbReference>
<gene>
    <name evidence="10" type="ORF">DF222_10415</name>
</gene>
<evidence type="ECO:0000256" key="2">
    <source>
        <dbReference type="ARBA" id="ARBA00009881"/>
    </source>
</evidence>
<accession>A0A2U1T4G0</accession>
<dbReference type="InterPro" id="IPR004136">
    <property type="entry name" value="NMO"/>
</dbReference>
<proteinExistence type="inferred from homology"/>
<dbReference type="CDD" id="cd04730">
    <property type="entry name" value="NPD_like"/>
    <property type="match status" value="1"/>
</dbReference>
<evidence type="ECO:0000313" key="10">
    <source>
        <dbReference type="EMBL" id="PWC00896.1"/>
    </source>
</evidence>
<evidence type="ECO:0000256" key="8">
    <source>
        <dbReference type="ARBA" id="ARBA00031155"/>
    </source>
</evidence>
<sequence>MNSEEPVLRLARPLVLAPMAGGPSTPRLAAAVAETGALPFLAAGYLTPGKLREDIEDFESRTSAPFGVNLFTPDPSGQDCDLDTYQRYRDKVLDAANADEALLPEEPVWSDDAFDDKLEVVLASTARFVSFTFGHPSPSVIERIHEAGKLVVLYATSRPGIDAIAASQADVIGIQGPEAGGHRATVAGIDDDSNESLVTLIEHALTVSDNPVFAGGGVATAADVLALLRAGATAVQVGTLFLDADEAGTKKTHRRALHELTDRNTVITTAFTGRPARAIANRFTDSLSEIAPGFYPQLHFLTSALRKDADEHNDAENLNLWAGTGFTHVNAQPAASIVRGLLPYTPPVEEVAAAKGGSRR</sequence>
<dbReference type="PANTHER" id="PTHR42747">
    <property type="entry name" value="NITRONATE MONOOXYGENASE-RELATED"/>
    <property type="match status" value="1"/>
</dbReference>
<dbReference type="OrthoDB" id="9778912at2"/>
<dbReference type="GO" id="GO:0018580">
    <property type="term" value="F:nitronate monooxygenase activity"/>
    <property type="evidence" value="ECO:0007669"/>
    <property type="project" value="InterPro"/>
</dbReference>
<dbReference type="EMBL" id="QEEZ01000026">
    <property type="protein sequence ID" value="PWC00896.1"/>
    <property type="molecule type" value="Genomic_DNA"/>
</dbReference>